<feature type="compositionally biased region" description="Polar residues" evidence="1">
    <location>
        <begin position="641"/>
        <end position="679"/>
    </location>
</feature>
<sequence length="769" mass="82476">MPANIEESLPSKTPAETISRWEMLRILTKARERNSHPDEEPAADKLPALDGLDLDGPVDASTIEKLNVALHALAQEQQIQQDSSMSEPRKQTDAPSKLRSLMLPLAVAQAEHNDAVHLAPGYLDPDMLFVEPAALKRSASAPSARRGRLKSGHGIASTSKLGRSETPDRESQITDTAARRDLRELDGGRDHVKTGSPMNTPIQQRPQSSVSKSAREHRDSPLKAKTGHFQGPFATNRTSPSSSAGARNIAPEGMGGDERQSQHERAIEGFSQQSLPRGGNKAFDSIQKPTQRPIEDIRQERMTPATRQPSENSSQGAGTDRPPGAVRRQGPDPLKKRLSGGKSQDRPVRDTHEKGNTDQIPPLQGPRTPASHGTQDLPGHAAPRSSDRLPSASNPPFDHPRVAKGQLRRHQDLPPMPLPRQAQSKPTERPPVVGSHMSAANRHAPEGSGGSENQHLATATGMFSAPTGSRTNSKLGGSSDSQMRHLQTANPSQATMIPAQRPLPAQQAAPLPSNSAQRPTAPSLKPGKDLRAVHEVPSRPNPQQKTALSNPRSEQTSFGPPSPAVGRVEPGSTARPTEGNHRNADLARPRSNNAVATPLRDPQHPGPATGNQPLSVGARQPKVRTAATISPTAPEYPQRMPQANSVTGTHPSAVPSPNKQATHSPPRTPKDSSTLSVHGTTDAREEQGDENIEASLPSTSMELVDGDFTADEMFELFLTGRFPRDLSSQTNSISILQLMMRGALYSAQGWLGKETRKASVAIAEGFGLL</sequence>
<feature type="compositionally biased region" description="Polar residues" evidence="1">
    <location>
        <begin position="541"/>
        <end position="559"/>
    </location>
</feature>
<feature type="compositionally biased region" description="Basic and acidic residues" evidence="1">
    <location>
        <begin position="526"/>
        <end position="537"/>
    </location>
</feature>
<feature type="compositionally biased region" description="Basic and acidic residues" evidence="1">
    <location>
        <begin position="256"/>
        <end position="267"/>
    </location>
</feature>
<evidence type="ECO:0000313" key="2">
    <source>
        <dbReference type="EMBL" id="RMZ05644.1"/>
    </source>
</evidence>
<feature type="compositionally biased region" description="Polar residues" evidence="1">
    <location>
        <begin position="466"/>
        <end position="495"/>
    </location>
</feature>
<evidence type="ECO:0000313" key="3">
    <source>
        <dbReference type="Proteomes" id="UP000269539"/>
    </source>
</evidence>
<dbReference type="AlphaFoldDB" id="A0A3M7GX41"/>
<protein>
    <submittedName>
        <fullName evidence="2">Uncharacterized protein</fullName>
    </submittedName>
</protein>
<dbReference type="Proteomes" id="UP000269539">
    <property type="component" value="Unassembled WGS sequence"/>
</dbReference>
<comment type="caution">
    <text evidence="2">The sequence shown here is derived from an EMBL/GenBank/DDBJ whole genome shotgun (WGS) entry which is preliminary data.</text>
</comment>
<reference evidence="2 3" key="1">
    <citation type="journal article" date="2018" name="BMC Genomics">
        <title>Genomic evidence for intraspecific hybridization in a clonal and extremely halotolerant yeast.</title>
        <authorList>
            <person name="Gostincar C."/>
            <person name="Stajich J.E."/>
            <person name="Zupancic J."/>
            <person name="Zalar P."/>
            <person name="Gunde-Cimerman N."/>
        </authorList>
    </citation>
    <scope>NUCLEOTIDE SEQUENCE [LARGE SCALE GENOMIC DNA]</scope>
    <source>
        <strain evidence="2 3">EXF-10513</strain>
    </source>
</reference>
<organism evidence="2 3">
    <name type="scientific">Hortaea werneckii</name>
    <name type="common">Black yeast</name>
    <name type="synonym">Cladosporium werneckii</name>
    <dbReference type="NCBI Taxonomy" id="91943"/>
    <lineage>
        <taxon>Eukaryota</taxon>
        <taxon>Fungi</taxon>
        <taxon>Dikarya</taxon>
        <taxon>Ascomycota</taxon>
        <taxon>Pezizomycotina</taxon>
        <taxon>Dothideomycetes</taxon>
        <taxon>Dothideomycetidae</taxon>
        <taxon>Mycosphaerellales</taxon>
        <taxon>Teratosphaeriaceae</taxon>
        <taxon>Hortaea</taxon>
    </lineage>
</organism>
<accession>A0A3M7GX41</accession>
<evidence type="ECO:0000256" key="1">
    <source>
        <dbReference type="SAM" id="MobiDB-lite"/>
    </source>
</evidence>
<feature type="compositionally biased region" description="Basic and acidic residues" evidence="1">
    <location>
        <begin position="578"/>
        <end position="588"/>
    </location>
</feature>
<feature type="compositionally biased region" description="Low complexity" evidence="1">
    <location>
        <begin position="498"/>
        <end position="517"/>
    </location>
</feature>
<dbReference type="EMBL" id="QWIO01000170">
    <property type="protein sequence ID" value="RMZ05644.1"/>
    <property type="molecule type" value="Genomic_DNA"/>
</dbReference>
<dbReference type="VEuPathDB" id="FungiDB:BTJ68_03415"/>
<feature type="region of interest" description="Disordered" evidence="1">
    <location>
        <begin position="29"/>
        <end position="50"/>
    </location>
</feature>
<proteinExistence type="predicted"/>
<feature type="compositionally biased region" description="Polar residues" evidence="1">
    <location>
        <begin position="233"/>
        <end position="245"/>
    </location>
</feature>
<feature type="compositionally biased region" description="Basic and acidic residues" evidence="1">
    <location>
        <begin position="29"/>
        <end position="43"/>
    </location>
</feature>
<feature type="compositionally biased region" description="Polar residues" evidence="1">
    <location>
        <begin position="305"/>
        <end position="317"/>
    </location>
</feature>
<feature type="compositionally biased region" description="Basic and acidic residues" evidence="1">
    <location>
        <begin position="343"/>
        <end position="356"/>
    </location>
</feature>
<feature type="compositionally biased region" description="Basic and acidic residues" evidence="1">
    <location>
        <begin position="162"/>
        <end position="193"/>
    </location>
</feature>
<feature type="compositionally biased region" description="Polar residues" evidence="1">
    <location>
        <begin position="196"/>
        <end position="212"/>
    </location>
</feature>
<name>A0A3M7GX41_HORWE</name>
<feature type="compositionally biased region" description="Basic and acidic residues" evidence="1">
    <location>
        <begin position="213"/>
        <end position="222"/>
    </location>
</feature>
<gene>
    <name evidence="2" type="ORF">D0864_02427</name>
</gene>
<feature type="region of interest" description="Disordered" evidence="1">
    <location>
        <begin position="138"/>
        <end position="700"/>
    </location>
</feature>